<proteinExistence type="predicted"/>
<feature type="transmembrane region" description="Helical" evidence="2">
    <location>
        <begin position="274"/>
        <end position="295"/>
    </location>
</feature>
<feature type="signal peptide" evidence="3">
    <location>
        <begin position="1"/>
        <end position="19"/>
    </location>
</feature>
<evidence type="ECO:0000259" key="4">
    <source>
        <dbReference type="PROSITE" id="PS50835"/>
    </source>
</evidence>
<dbReference type="OrthoDB" id="5970915at2759"/>
<keyword evidence="3" id="KW-0732">Signal</keyword>
<dbReference type="AlphaFoldDB" id="A0A0K2UHY4"/>
<dbReference type="InterPro" id="IPR036179">
    <property type="entry name" value="Ig-like_dom_sf"/>
</dbReference>
<keyword evidence="2" id="KW-0472">Membrane</keyword>
<protein>
    <recommendedName>
        <fullName evidence="4">Ig-like domain-containing protein</fullName>
    </recommendedName>
</protein>
<dbReference type="Pfam" id="PF07686">
    <property type="entry name" value="V-set"/>
    <property type="match status" value="1"/>
</dbReference>
<dbReference type="InterPro" id="IPR003599">
    <property type="entry name" value="Ig_sub"/>
</dbReference>
<dbReference type="InterPro" id="IPR013106">
    <property type="entry name" value="Ig_V-set"/>
</dbReference>
<evidence type="ECO:0000313" key="5">
    <source>
        <dbReference type="EMBL" id="CDW37557.1"/>
    </source>
</evidence>
<feature type="compositionally biased region" description="Gly residues" evidence="1">
    <location>
        <begin position="312"/>
        <end position="324"/>
    </location>
</feature>
<dbReference type="Gene3D" id="2.60.40.10">
    <property type="entry name" value="Immunoglobulins"/>
    <property type="match status" value="1"/>
</dbReference>
<feature type="region of interest" description="Disordered" evidence="1">
    <location>
        <begin position="302"/>
        <end position="330"/>
    </location>
</feature>
<feature type="chain" id="PRO_5013456386" description="Ig-like domain-containing protein" evidence="3">
    <location>
        <begin position="20"/>
        <end position="330"/>
    </location>
</feature>
<sequence length="330" mass="37001">MTPKLALFLLLIAPLTTLATPKNESMTDIPTGNPVIENKSDELGKVYFGSKLYLNCPVVEREEEEGDGEEEEEEEEEKDLEEADEKEEETEELKKRNKALKGLLWYKGETVIEAFKNESEDVSLRKKWLYFNSESTENLMGTFVCKYYDEVVGTFHSIIALSVQKLDTSYTVTEGEDLKLHCKVGKPYPTDFSLSWVYKKNLEDIAVPIESLVNASSSEEPHLKILSKDGVPNAVLKIEDAVYEDRAYYYCIVDSKDEKVRVGTLVRVKDKYAALWPFLGIVAEVIVLCLVILICDKRAAKKEDVDDDDVGNSGGAGNAGGDGSGLRQRK</sequence>
<dbReference type="SMART" id="SM00409">
    <property type="entry name" value="IG"/>
    <property type="match status" value="1"/>
</dbReference>
<name>A0A0K2UHY4_LEPSM</name>
<evidence type="ECO:0000256" key="3">
    <source>
        <dbReference type="SAM" id="SignalP"/>
    </source>
</evidence>
<organism evidence="5">
    <name type="scientific">Lepeophtheirus salmonis</name>
    <name type="common">Salmon louse</name>
    <name type="synonym">Caligus salmonis</name>
    <dbReference type="NCBI Taxonomy" id="72036"/>
    <lineage>
        <taxon>Eukaryota</taxon>
        <taxon>Metazoa</taxon>
        <taxon>Ecdysozoa</taxon>
        <taxon>Arthropoda</taxon>
        <taxon>Crustacea</taxon>
        <taxon>Multicrustacea</taxon>
        <taxon>Hexanauplia</taxon>
        <taxon>Copepoda</taxon>
        <taxon>Siphonostomatoida</taxon>
        <taxon>Caligidae</taxon>
        <taxon>Lepeophtheirus</taxon>
    </lineage>
</organism>
<evidence type="ECO:0000256" key="2">
    <source>
        <dbReference type="SAM" id="Phobius"/>
    </source>
</evidence>
<feature type="region of interest" description="Disordered" evidence="1">
    <location>
        <begin position="59"/>
        <end position="92"/>
    </location>
</feature>
<dbReference type="InterPro" id="IPR007110">
    <property type="entry name" value="Ig-like_dom"/>
</dbReference>
<reference evidence="5" key="1">
    <citation type="submission" date="2014-05" db="EMBL/GenBank/DDBJ databases">
        <authorList>
            <person name="Chronopoulou M."/>
        </authorList>
    </citation>
    <scope>NUCLEOTIDE SEQUENCE</scope>
    <source>
        <tissue evidence="5">Whole organism</tissue>
    </source>
</reference>
<dbReference type="InterPro" id="IPR013783">
    <property type="entry name" value="Ig-like_fold"/>
</dbReference>
<keyword evidence="2" id="KW-1133">Transmembrane helix</keyword>
<dbReference type="PROSITE" id="PS50835">
    <property type="entry name" value="IG_LIKE"/>
    <property type="match status" value="1"/>
</dbReference>
<keyword evidence="2" id="KW-0812">Transmembrane</keyword>
<evidence type="ECO:0000256" key="1">
    <source>
        <dbReference type="SAM" id="MobiDB-lite"/>
    </source>
</evidence>
<feature type="compositionally biased region" description="Acidic residues" evidence="1">
    <location>
        <begin position="61"/>
        <end position="91"/>
    </location>
</feature>
<feature type="domain" description="Ig-like" evidence="4">
    <location>
        <begin position="156"/>
        <end position="261"/>
    </location>
</feature>
<dbReference type="SUPFAM" id="SSF48726">
    <property type="entry name" value="Immunoglobulin"/>
    <property type="match status" value="1"/>
</dbReference>
<accession>A0A0K2UHY4</accession>
<dbReference type="EMBL" id="HACA01020196">
    <property type="protein sequence ID" value="CDW37557.1"/>
    <property type="molecule type" value="Transcribed_RNA"/>
</dbReference>
<dbReference type="EMBL" id="HACA01020197">
    <property type="protein sequence ID" value="CDW37558.1"/>
    <property type="molecule type" value="Transcribed_RNA"/>
</dbReference>